<evidence type="ECO:0000313" key="7">
    <source>
        <dbReference type="Proteomes" id="UP001151699"/>
    </source>
</evidence>
<proteinExistence type="inferred from homology"/>
<dbReference type="InterPro" id="IPR016024">
    <property type="entry name" value="ARM-type_fold"/>
</dbReference>
<dbReference type="Proteomes" id="UP001151699">
    <property type="component" value="Chromosome A"/>
</dbReference>
<evidence type="ECO:0000256" key="3">
    <source>
        <dbReference type="ARBA" id="ARBA00022917"/>
    </source>
</evidence>
<feature type="region of interest" description="Disordered" evidence="4">
    <location>
        <begin position="369"/>
        <end position="392"/>
    </location>
</feature>
<evidence type="ECO:0000256" key="2">
    <source>
        <dbReference type="ARBA" id="ARBA00022540"/>
    </source>
</evidence>
<sequence length="756" mass="86786">MERQNGRFTLDSKLINRKTERVSQSSSPPPIKTEVTRQTGPESRVTGRETPAPPASTRRWVPPSLIPHHELTPEAQNDAIFRKVRGILNKLTPEKFQKLGDDLLKIDLSNYVILKGVIHLLFEKALDEPKYSSMYAQLCKRLSVEAPILKQADNSSEFLNLLLNVCRDRFLNRQSVNHYNHGLSNLYAEDEEKIHIAKQKMLGNVKFIGELYKLDMLQDTILHKCIQQLLDKNRSNTIKDRCEDMECLSQLIRTCGKDLDSEQGKNLIDQYFEKITKYSQQTIYPPRIRFMLRDVIELRRGNWVPRKVTNTEGPVPMQQLQVEDDLATLFVNRNNHRDQRNNDRDWLSKSFANSNDFNGLSVTSPSHYSHPYSSPINFNNRDYRDSGPGGGYRHMNQRNNQHNYNNHNRYNKHNNQHNMSHNNMNLLNKDLAPRLKRTHIAPLQDNIDDNIFRPAANSLIFKASVNAKASQLPLVQPRPSSASSIETVLPTIQSTVKIPPAAPVNNILNKDQILIKQASLEKPKQNKKDKGPTKDEILVRVVTFLTDNFLNNLTENERNIDDIKSSFLELKVPDKFMRDAMTKILNEIIDKNEIVHERVFEFLVNLRKDGKLNPNAVVEGFRSIISGMSESVVPRIATLVASLLSRSITLKLCKINDVAAFTENGQHYPLCLLVLQQLNKTIGKQALTDLFNDSKVNLMSTMPEPDRSKERMAEILVDRNLSFLYPLLKLQGELQKQIQADSNPNQLFKWIKDNVE</sequence>
<name>A0A9Q0N813_9DIPT</name>
<accession>A0A9Q0N813</accession>
<protein>
    <submittedName>
        <fullName evidence="6">Eukaryotic translation initiation factor 4 gamma 2</fullName>
    </submittedName>
</protein>
<dbReference type="PROSITE" id="PS51366">
    <property type="entry name" value="MI"/>
    <property type="match status" value="1"/>
</dbReference>
<dbReference type="EMBL" id="WJQU01000001">
    <property type="protein sequence ID" value="KAJ6645405.1"/>
    <property type="molecule type" value="Genomic_DNA"/>
</dbReference>
<keyword evidence="2 6" id="KW-0396">Initiation factor</keyword>
<dbReference type="Gene3D" id="1.25.40.180">
    <property type="match status" value="2"/>
</dbReference>
<keyword evidence="3" id="KW-0648">Protein biosynthesis</keyword>
<reference evidence="6" key="1">
    <citation type="submission" date="2022-07" db="EMBL/GenBank/DDBJ databases">
        <authorList>
            <person name="Trinca V."/>
            <person name="Uliana J.V.C."/>
            <person name="Torres T.T."/>
            <person name="Ward R.J."/>
            <person name="Monesi N."/>
        </authorList>
    </citation>
    <scope>NUCLEOTIDE SEQUENCE</scope>
    <source>
        <strain evidence="6">HSMRA1968</strain>
        <tissue evidence="6">Whole embryos</tissue>
    </source>
</reference>
<dbReference type="InterPro" id="IPR003891">
    <property type="entry name" value="Initiation_fac_eIF4g_MI"/>
</dbReference>
<organism evidence="6 7">
    <name type="scientific">Pseudolycoriella hygida</name>
    <dbReference type="NCBI Taxonomy" id="35572"/>
    <lineage>
        <taxon>Eukaryota</taxon>
        <taxon>Metazoa</taxon>
        <taxon>Ecdysozoa</taxon>
        <taxon>Arthropoda</taxon>
        <taxon>Hexapoda</taxon>
        <taxon>Insecta</taxon>
        <taxon>Pterygota</taxon>
        <taxon>Neoptera</taxon>
        <taxon>Endopterygota</taxon>
        <taxon>Diptera</taxon>
        <taxon>Nematocera</taxon>
        <taxon>Sciaroidea</taxon>
        <taxon>Sciaridae</taxon>
        <taxon>Pseudolycoriella</taxon>
    </lineage>
</organism>
<dbReference type="InterPro" id="IPR003890">
    <property type="entry name" value="MIF4G-like_typ-3"/>
</dbReference>
<dbReference type="PANTHER" id="PTHR23253">
    <property type="entry name" value="EUKARYOTIC TRANSLATION INITIATION FACTOR 4 GAMMA"/>
    <property type="match status" value="1"/>
</dbReference>
<feature type="domain" description="MI" evidence="5">
    <location>
        <begin position="537"/>
        <end position="663"/>
    </location>
</feature>
<dbReference type="GO" id="GO:0003743">
    <property type="term" value="F:translation initiation factor activity"/>
    <property type="evidence" value="ECO:0007669"/>
    <property type="project" value="UniProtKB-KW"/>
</dbReference>
<dbReference type="GO" id="GO:0016281">
    <property type="term" value="C:eukaryotic translation initiation factor 4F complex"/>
    <property type="evidence" value="ECO:0007669"/>
    <property type="project" value="TreeGrafter"/>
</dbReference>
<evidence type="ECO:0000259" key="5">
    <source>
        <dbReference type="PROSITE" id="PS51366"/>
    </source>
</evidence>
<dbReference type="Pfam" id="PF02854">
    <property type="entry name" value="MIF4G"/>
    <property type="match status" value="1"/>
</dbReference>
<evidence type="ECO:0000313" key="6">
    <source>
        <dbReference type="EMBL" id="KAJ6645405.1"/>
    </source>
</evidence>
<feature type="non-terminal residue" evidence="6">
    <location>
        <position position="756"/>
    </location>
</feature>
<dbReference type="SMART" id="SM00543">
    <property type="entry name" value="MIF4G"/>
    <property type="match status" value="1"/>
</dbReference>
<dbReference type="PANTHER" id="PTHR23253:SF9">
    <property type="entry name" value="EUKARYOTIC TRANSLATION INITIATION FACTOR 4 GAMMA 2"/>
    <property type="match status" value="1"/>
</dbReference>
<gene>
    <name evidence="6" type="primary">Eif4g2_1</name>
    <name evidence="6" type="ORF">Bhyg_00611</name>
</gene>
<feature type="region of interest" description="Disordered" evidence="4">
    <location>
        <begin position="1"/>
        <end position="61"/>
    </location>
</feature>
<dbReference type="OrthoDB" id="514777at2759"/>
<evidence type="ECO:0000256" key="1">
    <source>
        <dbReference type="ARBA" id="ARBA00005775"/>
    </source>
</evidence>
<dbReference type="SUPFAM" id="SSF48371">
    <property type="entry name" value="ARM repeat"/>
    <property type="match status" value="2"/>
</dbReference>
<comment type="caution">
    <text evidence="6">The sequence shown here is derived from an EMBL/GenBank/DDBJ whole genome shotgun (WGS) entry which is preliminary data.</text>
</comment>
<comment type="similarity">
    <text evidence="1">Belongs to the eukaryotic initiation factor 4G family.</text>
</comment>
<dbReference type="AlphaFoldDB" id="A0A9Q0N813"/>
<keyword evidence="7" id="KW-1185">Reference proteome</keyword>
<dbReference type="GO" id="GO:0003729">
    <property type="term" value="F:mRNA binding"/>
    <property type="evidence" value="ECO:0007669"/>
    <property type="project" value="TreeGrafter"/>
</dbReference>
<evidence type="ECO:0000256" key="4">
    <source>
        <dbReference type="SAM" id="MobiDB-lite"/>
    </source>
</evidence>